<dbReference type="Pfam" id="PF07702">
    <property type="entry name" value="UTRA"/>
    <property type="match status" value="1"/>
</dbReference>
<dbReference type="InterPro" id="IPR011663">
    <property type="entry name" value="UTRA"/>
</dbReference>
<dbReference type="PROSITE" id="PS50949">
    <property type="entry name" value="HTH_GNTR"/>
    <property type="match status" value="1"/>
</dbReference>
<dbReference type="PANTHER" id="PTHR44846:SF16">
    <property type="entry name" value="TRANSCRIPTIONAL REGULATOR PHNF-RELATED"/>
    <property type="match status" value="1"/>
</dbReference>
<dbReference type="SUPFAM" id="SSF64288">
    <property type="entry name" value="Chorismate lyase-like"/>
    <property type="match status" value="1"/>
</dbReference>
<dbReference type="InterPro" id="IPR050679">
    <property type="entry name" value="Bact_HTH_transcr_reg"/>
</dbReference>
<evidence type="ECO:0000259" key="4">
    <source>
        <dbReference type="PROSITE" id="PS50949"/>
    </source>
</evidence>
<dbReference type="Proteomes" id="UP000092544">
    <property type="component" value="Unassembled WGS sequence"/>
</dbReference>
<keyword evidence="6" id="KW-1185">Reference proteome</keyword>
<reference evidence="5 6" key="1">
    <citation type="submission" date="2016-06" db="EMBL/GenBank/DDBJ databases">
        <authorList>
            <person name="Kjaerup R.B."/>
            <person name="Dalgaard T.S."/>
            <person name="Juul-Madsen H.R."/>
        </authorList>
    </citation>
    <scope>NUCLEOTIDE SEQUENCE [LARGE SCALE GENOMIC DNA]</scope>
    <source>
        <strain evidence="5 6">CECT 8886</strain>
    </source>
</reference>
<keyword evidence="2" id="KW-0238">DNA-binding</keyword>
<organism evidence="5 6">
    <name type="scientific">Marinomonas spartinae</name>
    <dbReference type="NCBI Taxonomy" id="1792290"/>
    <lineage>
        <taxon>Bacteria</taxon>
        <taxon>Pseudomonadati</taxon>
        <taxon>Pseudomonadota</taxon>
        <taxon>Gammaproteobacteria</taxon>
        <taxon>Oceanospirillales</taxon>
        <taxon>Oceanospirillaceae</taxon>
        <taxon>Marinomonas</taxon>
    </lineage>
</organism>
<evidence type="ECO:0000256" key="2">
    <source>
        <dbReference type="ARBA" id="ARBA00023125"/>
    </source>
</evidence>
<evidence type="ECO:0000256" key="3">
    <source>
        <dbReference type="ARBA" id="ARBA00023163"/>
    </source>
</evidence>
<dbReference type="CDD" id="cd07377">
    <property type="entry name" value="WHTH_GntR"/>
    <property type="match status" value="1"/>
</dbReference>
<dbReference type="Pfam" id="PF00392">
    <property type="entry name" value="GntR"/>
    <property type="match status" value="1"/>
</dbReference>
<dbReference type="SUPFAM" id="SSF46785">
    <property type="entry name" value="Winged helix' DNA-binding domain"/>
    <property type="match status" value="1"/>
</dbReference>
<dbReference type="AlphaFoldDB" id="A0A1A8TM66"/>
<dbReference type="SMART" id="SM00345">
    <property type="entry name" value="HTH_GNTR"/>
    <property type="match status" value="1"/>
</dbReference>
<name>A0A1A8TM66_9GAMM</name>
<dbReference type="SMART" id="SM00866">
    <property type="entry name" value="UTRA"/>
    <property type="match status" value="1"/>
</dbReference>
<dbReference type="Gene3D" id="1.10.10.10">
    <property type="entry name" value="Winged helix-like DNA-binding domain superfamily/Winged helix DNA-binding domain"/>
    <property type="match status" value="1"/>
</dbReference>
<dbReference type="RefSeq" id="WP_067017800.1">
    <property type="nucleotide sequence ID" value="NZ_FLOB01000007.1"/>
</dbReference>
<evidence type="ECO:0000256" key="1">
    <source>
        <dbReference type="ARBA" id="ARBA00023015"/>
    </source>
</evidence>
<keyword evidence="1" id="KW-0805">Transcription regulation</keyword>
<gene>
    <name evidence="5" type="primary">phnF</name>
    <name evidence="5" type="ORF">MSP8886_02987</name>
</gene>
<dbReference type="InterPro" id="IPR028978">
    <property type="entry name" value="Chorismate_lyase_/UTRA_dom_sf"/>
</dbReference>
<keyword evidence="3" id="KW-0804">Transcription</keyword>
<protein>
    <submittedName>
        <fullName evidence="5">Putative transcriptional regulator PhnF</fullName>
    </submittedName>
</protein>
<dbReference type="InterPro" id="IPR036388">
    <property type="entry name" value="WH-like_DNA-bd_sf"/>
</dbReference>
<dbReference type="STRING" id="1792290.MSP8886_02987"/>
<dbReference type="PANTHER" id="PTHR44846">
    <property type="entry name" value="MANNOSYL-D-GLYCERATE TRANSPORT/METABOLISM SYSTEM REPRESSOR MNGR-RELATED"/>
    <property type="match status" value="1"/>
</dbReference>
<dbReference type="InterPro" id="IPR000524">
    <property type="entry name" value="Tscrpt_reg_HTH_GntR"/>
</dbReference>
<accession>A0A1A8TM66</accession>
<dbReference type="InterPro" id="IPR036390">
    <property type="entry name" value="WH_DNA-bd_sf"/>
</dbReference>
<dbReference type="PRINTS" id="PR00035">
    <property type="entry name" value="HTHGNTR"/>
</dbReference>
<evidence type="ECO:0000313" key="5">
    <source>
        <dbReference type="EMBL" id="SBS34174.1"/>
    </source>
</evidence>
<dbReference type="GO" id="GO:0003700">
    <property type="term" value="F:DNA-binding transcription factor activity"/>
    <property type="evidence" value="ECO:0007669"/>
    <property type="project" value="InterPro"/>
</dbReference>
<evidence type="ECO:0000313" key="6">
    <source>
        <dbReference type="Proteomes" id="UP000092544"/>
    </source>
</evidence>
<proteinExistence type="predicted"/>
<dbReference type="GO" id="GO:0003677">
    <property type="term" value="F:DNA binding"/>
    <property type="evidence" value="ECO:0007669"/>
    <property type="project" value="UniProtKB-KW"/>
</dbReference>
<dbReference type="EMBL" id="FLOB01000007">
    <property type="protein sequence ID" value="SBS34174.1"/>
    <property type="molecule type" value="Genomic_DNA"/>
</dbReference>
<sequence length="230" mass="26405">MAIYLDIAQQLKNEIHHQYESGDLLPPEQKLASRFNVNRHTVRRAIDELVQDGLVKRFQGLGNQVTRPAIGYSLNNQSCFTYNLSKAGLTLDTQVLECCDYQLPQDLALRLKLNANQEVLLIKTCRSINKQATTLIKHHLFGVDKEIMSQYQSGSLHSFLKTHYHFHATRGTTRLKARMPTFDECQQLQIGRGVPVMEIHSQYYLIESGELMEYSISISRSDIFEYSVEP</sequence>
<dbReference type="Gene3D" id="3.40.1410.10">
    <property type="entry name" value="Chorismate lyase-like"/>
    <property type="match status" value="1"/>
</dbReference>
<feature type="domain" description="HTH gntR-type" evidence="4">
    <location>
        <begin position="1"/>
        <end position="68"/>
    </location>
</feature>